<feature type="non-terminal residue" evidence="3">
    <location>
        <position position="1"/>
    </location>
</feature>
<dbReference type="ExpressionAtlas" id="A0A2K3JZU7">
    <property type="expression patterns" value="baseline"/>
</dbReference>
<dbReference type="GO" id="GO:0016274">
    <property type="term" value="F:protein-arginine N-methyltransferase activity"/>
    <property type="evidence" value="ECO:0007669"/>
    <property type="project" value="InterPro"/>
</dbReference>
<dbReference type="PROSITE" id="PS51678">
    <property type="entry name" value="SAM_MT_PRMT"/>
    <property type="match status" value="1"/>
</dbReference>
<keyword evidence="2" id="KW-0489">Methyltransferase</keyword>
<proteinExistence type="predicted"/>
<dbReference type="AlphaFoldDB" id="A0A2K3JZU7"/>
<dbReference type="EMBL" id="ASHM01081019">
    <property type="protein sequence ID" value="PNX59577.1"/>
    <property type="molecule type" value="Genomic_DNA"/>
</dbReference>
<dbReference type="STRING" id="57577.A0A2K3JZU7"/>
<organism evidence="3 4">
    <name type="scientific">Trifolium pratense</name>
    <name type="common">Red clover</name>
    <dbReference type="NCBI Taxonomy" id="57577"/>
    <lineage>
        <taxon>Eukaryota</taxon>
        <taxon>Viridiplantae</taxon>
        <taxon>Streptophyta</taxon>
        <taxon>Embryophyta</taxon>
        <taxon>Tracheophyta</taxon>
        <taxon>Spermatophyta</taxon>
        <taxon>Magnoliopsida</taxon>
        <taxon>eudicotyledons</taxon>
        <taxon>Gunneridae</taxon>
        <taxon>Pentapetalae</taxon>
        <taxon>rosids</taxon>
        <taxon>fabids</taxon>
        <taxon>Fabales</taxon>
        <taxon>Fabaceae</taxon>
        <taxon>Papilionoideae</taxon>
        <taxon>50 kb inversion clade</taxon>
        <taxon>NPAAA clade</taxon>
        <taxon>Hologalegina</taxon>
        <taxon>IRL clade</taxon>
        <taxon>Trifolieae</taxon>
        <taxon>Trifolium</taxon>
    </lineage>
</organism>
<dbReference type="CDD" id="cd02440">
    <property type="entry name" value="AdoMet_MTases"/>
    <property type="match status" value="1"/>
</dbReference>
<accession>A0A2K3JZU7</accession>
<dbReference type="InterPro" id="IPR025799">
    <property type="entry name" value="Arg_MeTrfase"/>
</dbReference>
<dbReference type="PANTHER" id="PTHR11006">
    <property type="entry name" value="PROTEIN ARGININE N-METHYLTRANSFERASE"/>
    <property type="match status" value="1"/>
</dbReference>
<dbReference type="GO" id="GO:0042054">
    <property type="term" value="F:histone methyltransferase activity"/>
    <property type="evidence" value="ECO:0007669"/>
    <property type="project" value="TreeGrafter"/>
</dbReference>
<protein>
    <recommendedName>
        <fullName evidence="5">Arginine N-methyltransferase</fullName>
    </recommendedName>
</protein>
<sequence length="79" mass="8888">AKHVVKANNLSDIITVLHGRVEDLQLSEKVDVIISNWMGYMLLQESMLGSVIIARDRWLKPGGLMLPSYATVYLSFVDK</sequence>
<reference evidence="3 4" key="1">
    <citation type="journal article" date="2014" name="Am. J. Bot.">
        <title>Genome assembly and annotation for red clover (Trifolium pratense; Fabaceae).</title>
        <authorList>
            <person name="Istvanek J."/>
            <person name="Jaros M."/>
            <person name="Krenek A."/>
            <person name="Repkova J."/>
        </authorList>
    </citation>
    <scope>NUCLEOTIDE SEQUENCE [LARGE SCALE GENOMIC DNA]</scope>
    <source>
        <strain evidence="4">cv. Tatra</strain>
        <tissue evidence="3">Young leaves</tissue>
    </source>
</reference>
<dbReference type="InterPro" id="IPR029063">
    <property type="entry name" value="SAM-dependent_MTases_sf"/>
</dbReference>
<reference evidence="3 4" key="2">
    <citation type="journal article" date="2017" name="Front. Plant Sci.">
        <title>Gene Classification and Mining of Molecular Markers Useful in Red Clover (Trifolium pratense) Breeding.</title>
        <authorList>
            <person name="Istvanek J."/>
            <person name="Dluhosova J."/>
            <person name="Dluhos P."/>
            <person name="Patkova L."/>
            <person name="Nedelnik J."/>
            <person name="Repkova J."/>
        </authorList>
    </citation>
    <scope>NUCLEOTIDE SEQUENCE [LARGE SCALE GENOMIC DNA]</scope>
    <source>
        <strain evidence="4">cv. Tatra</strain>
        <tissue evidence="3">Young leaves</tissue>
    </source>
</reference>
<dbReference type="PANTHER" id="PTHR11006:SF73">
    <property type="entry name" value="PROTEIN ARGININE N-METHYLTRANSFERASE 6"/>
    <property type="match status" value="1"/>
</dbReference>
<keyword evidence="2" id="KW-0808">Transferase</keyword>
<comment type="caution">
    <text evidence="3">The sequence shown here is derived from an EMBL/GenBank/DDBJ whole genome shotgun (WGS) entry which is preliminary data.</text>
</comment>
<evidence type="ECO:0000313" key="3">
    <source>
        <dbReference type="EMBL" id="PNX59577.1"/>
    </source>
</evidence>
<evidence type="ECO:0000256" key="1">
    <source>
        <dbReference type="ARBA" id="ARBA00022691"/>
    </source>
</evidence>
<name>A0A2K3JZU7_TRIPR</name>
<dbReference type="SUPFAM" id="SSF53335">
    <property type="entry name" value="S-adenosyl-L-methionine-dependent methyltransferases"/>
    <property type="match status" value="1"/>
</dbReference>
<dbReference type="Gene3D" id="3.40.50.150">
    <property type="entry name" value="Vaccinia Virus protein VP39"/>
    <property type="match status" value="1"/>
</dbReference>
<evidence type="ECO:0000313" key="4">
    <source>
        <dbReference type="Proteomes" id="UP000236291"/>
    </source>
</evidence>
<gene>
    <name evidence="3" type="ORF">L195_g051488</name>
</gene>
<evidence type="ECO:0000256" key="2">
    <source>
        <dbReference type="PROSITE-ProRule" id="PRU01015"/>
    </source>
</evidence>
<dbReference type="GO" id="GO:0032259">
    <property type="term" value="P:methylation"/>
    <property type="evidence" value="ECO:0007669"/>
    <property type="project" value="UniProtKB-KW"/>
</dbReference>
<keyword evidence="1 2" id="KW-0949">S-adenosyl-L-methionine</keyword>
<evidence type="ECO:0008006" key="5">
    <source>
        <dbReference type="Google" id="ProtNLM"/>
    </source>
</evidence>
<dbReference type="Proteomes" id="UP000236291">
    <property type="component" value="Unassembled WGS sequence"/>
</dbReference>